<dbReference type="STRING" id="1227457.C451_10950"/>
<dbReference type="PATRIC" id="fig|1227457.3.peg.2056"/>
<evidence type="ECO:0000313" key="1">
    <source>
        <dbReference type="EMBL" id="EMA52933.1"/>
    </source>
</evidence>
<organism evidence="1 2">
    <name type="scientific">Halococcus thailandensis JCM 13552</name>
    <dbReference type="NCBI Taxonomy" id="1227457"/>
    <lineage>
        <taxon>Archaea</taxon>
        <taxon>Methanobacteriati</taxon>
        <taxon>Methanobacteriota</taxon>
        <taxon>Stenosarchaea group</taxon>
        <taxon>Halobacteria</taxon>
        <taxon>Halobacteriales</taxon>
        <taxon>Halococcaceae</taxon>
        <taxon>Halococcus</taxon>
    </lineage>
</organism>
<accession>M0N5V1</accession>
<protein>
    <recommendedName>
        <fullName evidence="3">HTH marR-type domain-containing protein</fullName>
    </recommendedName>
</protein>
<dbReference type="OrthoDB" id="195563at2157"/>
<dbReference type="eggNOG" id="arCOG02749">
    <property type="taxonomic scope" value="Archaea"/>
</dbReference>
<gene>
    <name evidence="1" type="ORF">C451_10950</name>
</gene>
<proteinExistence type="predicted"/>
<keyword evidence="2" id="KW-1185">Reference proteome</keyword>
<dbReference type="RefSeq" id="WP_007740419.1">
    <property type="nucleotide sequence ID" value="NZ_AOMF01000155.1"/>
</dbReference>
<dbReference type="Gene3D" id="1.10.10.10">
    <property type="entry name" value="Winged helix-like DNA-binding domain superfamily/Winged helix DNA-binding domain"/>
    <property type="match status" value="1"/>
</dbReference>
<comment type="caution">
    <text evidence="1">The sequence shown here is derived from an EMBL/GenBank/DDBJ whole genome shotgun (WGS) entry which is preliminary data.</text>
</comment>
<dbReference type="AlphaFoldDB" id="M0N5V1"/>
<dbReference type="InterPro" id="IPR036388">
    <property type="entry name" value="WH-like_DNA-bd_sf"/>
</dbReference>
<name>M0N5V1_9EURY</name>
<evidence type="ECO:0008006" key="3">
    <source>
        <dbReference type="Google" id="ProtNLM"/>
    </source>
</evidence>
<dbReference type="Proteomes" id="UP000011680">
    <property type="component" value="Unassembled WGS sequence"/>
</dbReference>
<dbReference type="EMBL" id="AOMF01000155">
    <property type="protein sequence ID" value="EMA52933.1"/>
    <property type="molecule type" value="Genomic_DNA"/>
</dbReference>
<dbReference type="InterPro" id="IPR036390">
    <property type="entry name" value="WH_DNA-bd_sf"/>
</dbReference>
<dbReference type="SUPFAM" id="SSF46785">
    <property type="entry name" value="Winged helix' DNA-binding domain"/>
    <property type="match status" value="1"/>
</dbReference>
<evidence type="ECO:0000313" key="2">
    <source>
        <dbReference type="Proteomes" id="UP000011680"/>
    </source>
</evidence>
<reference evidence="1 2" key="1">
    <citation type="journal article" date="2014" name="PLoS Genet.">
        <title>Phylogenetically driven sequencing of extremely halophilic archaea reveals strategies for static and dynamic osmo-response.</title>
        <authorList>
            <person name="Becker E.A."/>
            <person name="Seitzer P.M."/>
            <person name="Tritt A."/>
            <person name="Larsen D."/>
            <person name="Krusor M."/>
            <person name="Yao A.I."/>
            <person name="Wu D."/>
            <person name="Madern D."/>
            <person name="Eisen J.A."/>
            <person name="Darling A.E."/>
            <person name="Facciotti M.T."/>
        </authorList>
    </citation>
    <scope>NUCLEOTIDE SEQUENCE [LARGE SCALE GENOMIC DNA]</scope>
    <source>
        <strain evidence="1 2">JCM 13552</strain>
    </source>
</reference>
<sequence length="118" mass="13421">MSIDIERFEDGDGDALNRPTNAERVVSFLASHDDRAWTQSEISNRTGVKRGSIGPVLSRLHDRELVRHRGQYWAITDDEERLTGAMALHRITKALDERHGSEDRDEWLAYAAEDGTTE</sequence>